<evidence type="ECO:0000259" key="4">
    <source>
        <dbReference type="PROSITE" id="PS51782"/>
    </source>
</evidence>
<keyword evidence="6" id="KW-1185">Reference proteome</keyword>
<proteinExistence type="predicted"/>
<dbReference type="InterPro" id="IPR036779">
    <property type="entry name" value="LysM_dom_sf"/>
</dbReference>
<keyword evidence="3" id="KW-0732">Signal</keyword>
<dbReference type="GO" id="GO:0008061">
    <property type="term" value="F:chitin binding"/>
    <property type="evidence" value="ECO:0007669"/>
    <property type="project" value="UniProtKB-KW"/>
</dbReference>
<dbReference type="Gene3D" id="3.10.350.10">
    <property type="entry name" value="LysM domain"/>
    <property type="match status" value="1"/>
</dbReference>
<dbReference type="CDD" id="cd00118">
    <property type="entry name" value="LysM"/>
    <property type="match status" value="1"/>
</dbReference>
<dbReference type="PANTHER" id="PTHR34997">
    <property type="entry name" value="AM15"/>
    <property type="match status" value="1"/>
</dbReference>
<dbReference type="SMART" id="SM00257">
    <property type="entry name" value="LysM"/>
    <property type="match status" value="1"/>
</dbReference>
<evidence type="ECO:0000256" key="2">
    <source>
        <dbReference type="ARBA" id="ARBA00023026"/>
    </source>
</evidence>
<feature type="chain" id="PRO_5029651940" description="LysM domain-containing protein" evidence="3">
    <location>
        <begin position="26"/>
        <end position="89"/>
    </location>
</feature>
<dbReference type="Pfam" id="PF01476">
    <property type="entry name" value="LysM"/>
    <property type="match status" value="1"/>
</dbReference>
<dbReference type="PROSITE" id="PS51782">
    <property type="entry name" value="LYSM"/>
    <property type="match status" value="1"/>
</dbReference>
<evidence type="ECO:0000256" key="1">
    <source>
        <dbReference type="ARBA" id="ARBA00022669"/>
    </source>
</evidence>
<feature type="domain" description="LysM" evidence="4">
    <location>
        <begin position="39"/>
        <end position="83"/>
    </location>
</feature>
<dbReference type="Proteomes" id="UP000593562">
    <property type="component" value="Unassembled WGS sequence"/>
</dbReference>
<evidence type="ECO:0000313" key="5">
    <source>
        <dbReference type="EMBL" id="KAF5727019.1"/>
    </source>
</evidence>
<dbReference type="InterPro" id="IPR052210">
    <property type="entry name" value="LysM1-like"/>
</dbReference>
<dbReference type="AlphaFoldDB" id="A0A7J7BYP7"/>
<gene>
    <name evidence="5" type="ORF">HS088_TW22G00705</name>
</gene>
<accession>A0A7J7BYP7</accession>
<keyword evidence="2" id="KW-0843">Virulence</keyword>
<sequence length="89" mass="9671">MATRAINYLLFLMLCFLLISSVAESFKLAGVNGAPRCKAVGMVEIGDTCIDIANTLGLAQDKFMALNPDLDCKKLSIGQWLCIGMKKNK</sequence>
<name>A0A7J7BYP7_TRIWF</name>
<evidence type="ECO:0000313" key="6">
    <source>
        <dbReference type="Proteomes" id="UP000593562"/>
    </source>
</evidence>
<evidence type="ECO:0000256" key="3">
    <source>
        <dbReference type="SAM" id="SignalP"/>
    </source>
</evidence>
<dbReference type="PANTHER" id="PTHR34997:SF1">
    <property type="entry name" value="PEPTIDOGLYCAN-BINDING LYSIN DOMAIN"/>
    <property type="match status" value="1"/>
</dbReference>
<dbReference type="InParanoid" id="A0A7J7BYP7"/>
<protein>
    <recommendedName>
        <fullName evidence="4">LysM domain-containing protein</fullName>
    </recommendedName>
</protein>
<feature type="signal peptide" evidence="3">
    <location>
        <begin position="1"/>
        <end position="25"/>
    </location>
</feature>
<reference evidence="5 6" key="1">
    <citation type="journal article" date="2020" name="Nat. Commun.">
        <title>Genome of Tripterygium wilfordii and identification of cytochrome P450 involved in triptolide biosynthesis.</title>
        <authorList>
            <person name="Tu L."/>
            <person name="Su P."/>
            <person name="Zhang Z."/>
            <person name="Gao L."/>
            <person name="Wang J."/>
            <person name="Hu T."/>
            <person name="Zhou J."/>
            <person name="Zhang Y."/>
            <person name="Zhao Y."/>
            <person name="Liu Y."/>
            <person name="Song Y."/>
            <person name="Tong Y."/>
            <person name="Lu Y."/>
            <person name="Yang J."/>
            <person name="Xu C."/>
            <person name="Jia M."/>
            <person name="Peters R.J."/>
            <person name="Huang L."/>
            <person name="Gao W."/>
        </authorList>
    </citation>
    <scope>NUCLEOTIDE SEQUENCE [LARGE SCALE GENOMIC DNA]</scope>
    <source>
        <strain evidence="6">cv. XIE 37</strain>
        <tissue evidence="5">Leaf</tissue>
    </source>
</reference>
<comment type="caution">
    <text evidence="5">The sequence shown here is derived from an EMBL/GenBank/DDBJ whole genome shotgun (WGS) entry which is preliminary data.</text>
</comment>
<organism evidence="5 6">
    <name type="scientific">Tripterygium wilfordii</name>
    <name type="common">Thunder God vine</name>
    <dbReference type="NCBI Taxonomy" id="458696"/>
    <lineage>
        <taxon>Eukaryota</taxon>
        <taxon>Viridiplantae</taxon>
        <taxon>Streptophyta</taxon>
        <taxon>Embryophyta</taxon>
        <taxon>Tracheophyta</taxon>
        <taxon>Spermatophyta</taxon>
        <taxon>Magnoliopsida</taxon>
        <taxon>eudicotyledons</taxon>
        <taxon>Gunneridae</taxon>
        <taxon>Pentapetalae</taxon>
        <taxon>rosids</taxon>
        <taxon>fabids</taxon>
        <taxon>Celastrales</taxon>
        <taxon>Celastraceae</taxon>
        <taxon>Tripterygium</taxon>
    </lineage>
</organism>
<dbReference type="SUPFAM" id="SSF54106">
    <property type="entry name" value="LysM domain"/>
    <property type="match status" value="1"/>
</dbReference>
<keyword evidence="1" id="KW-0147">Chitin-binding</keyword>
<dbReference type="EMBL" id="JAAARO010000022">
    <property type="protein sequence ID" value="KAF5727019.1"/>
    <property type="molecule type" value="Genomic_DNA"/>
</dbReference>
<dbReference type="InterPro" id="IPR018392">
    <property type="entry name" value="LysM"/>
</dbReference>